<feature type="transmembrane region" description="Helical" evidence="1">
    <location>
        <begin position="224"/>
        <end position="240"/>
    </location>
</feature>
<name>A0A179C673_9LACO</name>
<organism evidence="2 3">
    <name type="scientific">Ligilactobacillus aviarius</name>
    <dbReference type="NCBI Taxonomy" id="1606"/>
    <lineage>
        <taxon>Bacteria</taxon>
        <taxon>Bacillati</taxon>
        <taxon>Bacillota</taxon>
        <taxon>Bacilli</taxon>
        <taxon>Lactobacillales</taxon>
        <taxon>Lactobacillaceae</taxon>
        <taxon>Ligilactobacillus</taxon>
    </lineage>
</organism>
<feature type="transmembrane region" description="Helical" evidence="1">
    <location>
        <begin position="299"/>
        <end position="316"/>
    </location>
</feature>
<feature type="transmembrane region" description="Helical" evidence="1">
    <location>
        <begin position="247"/>
        <end position="265"/>
    </location>
</feature>
<proteinExistence type="predicted"/>
<feature type="transmembrane region" description="Helical" evidence="1">
    <location>
        <begin position="442"/>
        <end position="459"/>
    </location>
</feature>
<dbReference type="RefSeq" id="WP_064207660.1">
    <property type="nucleotide sequence ID" value="NZ_LVKC01000058.1"/>
</dbReference>
<comment type="caution">
    <text evidence="2">The sequence shown here is derived from an EMBL/GenBank/DDBJ whole genome shotgun (WGS) entry which is preliminary data.</text>
</comment>
<feature type="transmembrane region" description="Helical" evidence="1">
    <location>
        <begin position="12"/>
        <end position="33"/>
    </location>
</feature>
<keyword evidence="1" id="KW-1133">Transmembrane helix</keyword>
<keyword evidence="1" id="KW-0812">Transmembrane</keyword>
<gene>
    <name evidence="2" type="ORF">A3O14_03225</name>
</gene>
<feature type="transmembrane region" description="Helical" evidence="1">
    <location>
        <begin position="103"/>
        <end position="124"/>
    </location>
</feature>
<feature type="transmembrane region" description="Helical" evidence="1">
    <location>
        <begin position="468"/>
        <end position="484"/>
    </location>
</feature>
<feature type="transmembrane region" description="Helical" evidence="1">
    <location>
        <begin position="171"/>
        <end position="195"/>
    </location>
</feature>
<evidence type="ECO:0008006" key="4">
    <source>
        <dbReference type="Google" id="ProtNLM"/>
    </source>
</evidence>
<protein>
    <recommendedName>
        <fullName evidence="4">Integral membrane protein</fullName>
    </recommendedName>
</protein>
<dbReference type="Proteomes" id="UP000078520">
    <property type="component" value="Unassembled WGS sequence"/>
</dbReference>
<reference evidence="3" key="1">
    <citation type="submission" date="2016-03" db="EMBL/GenBank/DDBJ databases">
        <authorList>
            <person name="Johnson T.J."/>
            <person name="Youmans B."/>
            <person name="Case K."/>
            <person name="Noll S."/>
        </authorList>
    </citation>
    <scope>NUCLEOTIDE SEQUENCE [LARGE SCALE GENOMIC DNA]</scope>
    <source>
        <strain evidence="3">UMNLAv8</strain>
    </source>
</reference>
<keyword evidence="1" id="KW-0472">Membrane</keyword>
<sequence length="527" mass="60186">MKKFNKELFVKYINRIITAIFSFFVGLTFIFSIRAKNYIHNGTPPDTTLMSSKISNFEFSKLTVSSLILLLIVVIGTLLYIFNKSFKSKIKYIFVEKRLTTSTILLILACIIQLVFVLNVHPFINFDAGNLITTAQGNMQSWMPGYYSQYPNILFMLVIEKKLTGIGTSQLVYVLANLGMLYLSVILNVLCVYILNKKKLPVVMYIQTCWLLLFPMSIVPYTDVYILPFISLALVAYALLTKKGIKFATKFVASGLLAFAIVEGYFFKPTAMILFVAIIIVSLMSLLTHKWTKVFKEKLLVCGALFVAIFGISFGIDKAIVNEQQIVQIDKSVTAPPVHFMAMGMVGNGGYNRQDAEDFAGLSTQVQTEIAQKEIKHRLKDKGFWGYIKFLLNKQSNNTADGTFGWLNEGYFMNEDTPRTKLGQFMSSYIYPDGKHLFDFKFLAQLCWVILVGIVLFGFKDNKLYTQVLRLAIIGLMMFLLMFEGGRTRYLIQFLPCFIILASLCWHDTRRLFTYDLRQKFAKKNRS</sequence>
<dbReference type="EMBL" id="LVKI01000008">
    <property type="protein sequence ID" value="OAQ08707.1"/>
    <property type="molecule type" value="Genomic_DNA"/>
</dbReference>
<dbReference type="AlphaFoldDB" id="A0A179C673"/>
<feature type="transmembrane region" description="Helical" evidence="1">
    <location>
        <begin position="490"/>
        <end position="509"/>
    </location>
</feature>
<feature type="transmembrane region" description="Helical" evidence="1">
    <location>
        <begin position="202"/>
        <end position="218"/>
    </location>
</feature>
<feature type="transmembrane region" description="Helical" evidence="1">
    <location>
        <begin position="271"/>
        <end position="287"/>
    </location>
</feature>
<feature type="transmembrane region" description="Helical" evidence="1">
    <location>
        <begin position="62"/>
        <end position="82"/>
    </location>
</feature>
<evidence type="ECO:0000313" key="2">
    <source>
        <dbReference type="EMBL" id="OAQ08707.1"/>
    </source>
</evidence>
<evidence type="ECO:0000313" key="3">
    <source>
        <dbReference type="Proteomes" id="UP000078520"/>
    </source>
</evidence>
<accession>A0A179C673</accession>
<evidence type="ECO:0000256" key="1">
    <source>
        <dbReference type="SAM" id="Phobius"/>
    </source>
</evidence>